<gene>
    <name evidence="1" type="ORF">F7D59_15970</name>
</gene>
<sequence length="225" mass="25684">MPDGLPSFSIPIQKSIVSSVSTPNSPRPLMNHFQFSNDMDTLFEHIYQKLTAPDFGQNLGGELPLYIQPFPTKQQSAIPQQVKHLMKRLEKKGITSIDINLYDLCTDILQEEGILDAILQGEREISREDLVSTLDSVLDIKTVVIPRIQSLIEEQQPKFVFIHAIGRVYPFLRSHGILNNIDELTSDCNLVFFFPGEYNNLQLKLFGKISDENYYRGQNLNDIMI</sequence>
<protein>
    <submittedName>
        <fullName evidence="1">DUF1788 domain-containing protein</fullName>
    </submittedName>
</protein>
<dbReference type="Proteomes" id="UP000420635">
    <property type="component" value="Unassembled WGS sequence"/>
</dbReference>
<proteinExistence type="predicted"/>
<dbReference type="EMBL" id="VZBQ01000163">
    <property type="protein sequence ID" value="MQN91305.1"/>
    <property type="molecule type" value="Genomic_DNA"/>
</dbReference>
<organism evidence="1 2">
    <name type="scientific">Segatella copri</name>
    <dbReference type="NCBI Taxonomy" id="165179"/>
    <lineage>
        <taxon>Bacteria</taxon>
        <taxon>Pseudomonadati</taxon>
        <taxon>Bacteroidota</taxon>
        <taxon>Bacteroidia</taxon>
        <taxon>Bacteroidales</taxon>
        <taxon>Prevotellaceae</taxon>
        <taxon>Segatella</taxon>
    </lineage>
</organism>
<comment type="caution">
    <text evidence="1">The sequence shown here is derived from an EMBL/GenBank/DDBJ whole genome shotgun (WGS) entry which is preliminary data.</text>
</comment>
<evidence type="ECO:0000313" key="2">
    <source>
        <dbReference type="Proteomes" id="UP000420635"/>
    </source>
</evidence>
<reference evidence="2" key="1">
    <citation type="submission" date="2019-09" db="EMBL/GenBank/DDBJ databases">
        <title>Distinct polysaccharide growth profiles of human intestinal Prevotella copri isolates.</title>
        <authorList>
            <person name="Fehlner-Peach H."/>
            <person name="Magnabosco C."/>
            <person name="Raghavan V."/>
            <person name="Scher J.U."/>
            <person name="Tett A."/>
            <person name="Cox L.M."/>
            <person name="Gottsegen C."/>
            <person name="Watters A."/>
            <person name="Wiltshire- Gordon J.D."/>
            <person name="Segata N."/>
            <person name="Bonneau R."/>
            <person name="Littman D.R."/>
        </authorList>
    </citation>
    <scope>NUCLEOTIDE SEQUENCE [LARGE SCALE GENOMIC DNA]</scope>
    <source>
        <strain evidence="2">iP54</strain>
    </source>
</reference>
<accession>A0A646HIA2</accession>
<name>A0A646HIA2_9BACT</name>
<dbReference type="AlphaFoldDB" id="A0A646HIA2"/>
<dbReference type="Pfam" id="PF08747">
    <property type="entry name" value="BrxB"/>
    <property type="match status" value="1"/>
</dbReference>
<dbReference type="InterPro" id="IPR014858">
    <property type="entry name" value="BrxB"/>
</dbReference>
<evidence type="ECO:0000313" key="1">
    <source>
        <dbReference type="EMBL" id="MQN91305.1"/>
    </source>
</evidence>